<dbReference type="RefSeq" id="WP_024731976.1">
    <property type="nucleotide sequence ID" value="NZ_BAABYU010000001.1"/>
</dbReference>
<dbReference type="EMBL" id="QVLX01000010">
    <property type="protein sequence ID" value="RGE85036.1"/>
    <property type="molecule type" value="Genomic_DNA"/>
</dbReference>
<accession>A0A3E3JZ17</accession>
<organism evidence="1 2">
    <name type="scientific">Sellimonas intestinalis</name>
    <dbReference type="NCBI Taxonomy" id="1653434"/>
    <lineage>
        <taxon>Bacteria</taxon>
        <taxon>Bacillati</taxon>
        <taxon>Bacillota</taxon>
        <taxon>Clostridia</taxon>
        <taxon>Lachnospirales</taxon>
        <taxon>Lachnospiraceae</taxon>
        <taxon>Sellimonas</taxon>
    </lineage>
</organism>
<sequence length="82" mass="9661">MVKREDLYGIAYYKKSAYYGSAKPDIRFRIALDMEKGKLEAAVWKEPYCYDVTPEEEIERKEFPADDEGLCQITDWINEKAK</sequence>
<proteinExistence type="predicted"/>
<dbReference type="GO" id="GO:0016740">
    <property type="term" value="F:transferase activity"/>
    <property type="evidence" value="ECO:0007669"/>
    <property type="project" value="UniProtKB-KW"/>
</dbReference>
<name>A0A3E3JZ17_9FIRM</name>
<evidence type="ECO:0000313" key="2">
    <source>
        <dbReference type="Proteomes" id="UP000261080"/>
    </source>
</evidence>
<gene>
    <name evidence="1" type="ORF">DW016_14185</name>
</gene>
<keyword evidence="1" id="KW-0808">Transferase</keyword>
<comment type="caution">
    <text evidence="1">The sequence shown here is derived from an EMBL/GenBank/DDBJ whole genome shotgun (WGS) entry which is preliminary data.</text>
</comment>
<dbReference type="Proteomes" id="UP000261080">
    <property type="component" value="Unassembled WGS sequence"/>
</dbReference>
<reference evidence="1 2" key="1">
    <citation type="submission" date="2018-08" db="EMBL/GenBank/DDBJ databases">
        <title>A genome reference for cultivated species of the human gut microbiota.</title>
        <authorList>
            <person name="Zou Y."/>
            <person name="Xue W."/>
            <person name="Luo G."/>
        </authorList>
    </citation>
    <scope>NUCLEOTIDE SEQUENCE [LARGE SCALE GENOMIC DNA]</scope>
    <source>
        <strain evidence="1 2">AF37-2AT</strain>
    </source>
</reference>
<evidence type="ECO:0000313" key="1">
    <source>
        <dbReference type="EMBL" id="RGE85036.1"/>
    </source>
</evidence>
<protein>
    <submittedName>
        <fullName evidence="1">GNAT family acetyltransferase</fullName>
    </submittedName>
</protein>
<dbReference type="OrthoDB" id="1768345at2"/>
<dbReference type="AlphaFoldDB" id="A0A3E3JZ17"/>
<keyword evidence="2" id="KW-1185">Reference proteome</keyword>
<dbReference type="GeneID" id="97192008"/>